<evidence type="ECO:0000313" key="4">
    <source>
        <dbReference type="EMBL" id="MTV47815.1"/>
    </source>
</evidence>
<evidence type="ECO:0000313" key="5">
    <source>
        <dbReference type="Proteomes" id="UP000430670"/>
    </source>
</evidence>
<dbReference type="InterPro" id="IPR027417">
    <property type="entry name" value="P-loop_NTPase"/>
</dbReference>
<dbReference type="GO" id="GO:0005829">
    <property type="term" value="C:cytosol"/>
    <property type="evidence" value="ECO:0007669"/>
    <property type="project" value="TreeGrafter"/>
</dbReference>
<keyword evidence="5" id="KW-1185">Reference proteome</keyword>
<keyword evidence="1" id="KW-0547">Nucleotide-binding</keyword>
<protein>
    <submittedName>
        <fullName evidence="4">P-loop NTPase</fullName>
    </submittedName>
</protein>
<dbReference type="EMBL" id="WNKU01000001">
    <property type="protein sequence ID" value="MTV47815.1"/>
    <property type="molecule type" value="Genomic_DNA"/>
</dbReference>
<evidence type="ECO:0000256" key="1">
    <source>
        <dbReference type="ARBA" id="ARBA00022741"/>
    </source>
</evidence>
<dbReference type="InterPro" id="IPR025501">
    <property type="entry name" value="MinD_FleN"/>
</dbReference>
<name>A0A6I3SDK8_HELMO</name>
<feature type="domain" description="CobQ/CobB/MinD/ParA nucleotide binding" evidence="3">
    <location>
        <begin position="33"/>
        <end position="249"/>
    </location>
</feature>
<dbReference type="GO" id="GO:0051782">
    <property type="term" value="P:negative regulation of cell division"/>
    <property type="evidence" value="ECO:0007669"/>
    <property type="project" value="TreeGrafter"/>
</dbReference>
<comment type="caution">
    <text evidence="4">The sequence shown here is derived from an EMBL/GenBank/DDBJ whole genome shotgun (WGS) entry which is preliminary data.</text>
</comment>
<dbReference type="InterPro" id="IPR050625">
    <property type="entry name" value="ParA/MinD_ATPase"/>
</dbReference>
<dbReference type="Proteomes" id="UP000430670">
    <property type="component" value="Unassembled WGS sequence"/>
</dbReference>
<keyword evidence="2" id="KW-0067">ATP-binding</keyword>
<gene>
    <name evidence="4" type="ORF">GJ688_02300</name>
</gene>
<dbReference type="GO" id="GO:0005524">
    <property type="term" value="F:ATP binding"/>
    <property type="evidence" value="ECO:0007669"/>
    <property type="project" value="UniProtKB-KW"/>
</dbReference>
<evidence type="ECO:0000259" key="3">
    <source>
        <dbReference type="Pfam" id="PF01656"/>
    </source>
</evidence>
<dbReference type="AlphaFoldDB" id="A0A6I3SDK8"/>
<dbReference type="CDD" id="cd02038">
    <property type="entry name" value="FlhG-like"/>
    <property type="match status" value="1"/>
</dbReference>
<dbReference type="PANTHER" id="PTHR43384">
    <property type="entry name" value="SEPTUM SITE-DETERMINING PROTEIN MIND HOMOLOG, CHLOROPLASTIC-RELATED"/>
    <property type="match status" value="1"/>
</dbReference>
<dbReference type="RefSeq" id="WP_155474879.1">
    <property type="nucleotide sequence ID" value="NZ_WNKU01000001.1"/>
</dbReference>
<reference evidence="4 5" key="1">
    <citation type="submission" date="2019-11" db="EMBL/GenBank/DDBJ databases">
        <title>Whole-genome sequence of a the green, strictly anaerobic photosynthetic bacterium Heliobacillus mobilis DSM 6151.</title>
        <authorList>
            <person name="Kyndt J.A."/>
            <person name="Meyer T.E."/>
        </authorList>
    </citation>
    <scope>NUCLEOTIDE SEQUENCE [LARGE SCALE GENOMIC DNA]</scope>
    <source>
        <strain evidence="4 5">DSM 6151</strain>
    </source>
</reference>
<dbReference type="InterPro" id="IPR033875">
    <property type="entry name" value="FlhG"/>
</dbReference>
<dbReference type="SUPFAM" id="SSF52540">
    <property type="entry name" value="P-loop containing nucleoside triphosphate hydrolases"/>
    <property type="match status" value="1"/>
</dbReference>
<proteinExistence type="predicted"/>
<dbReference type="PIRSF" id="PIRSF003092">
    <property type="entry name" value="MinD"/>
    <property type="match status" value="1"/>
</dbReference>
<dbReference type="GO" id="GO:0016887">
    <property type="term" value="F:ATP hydrolysis activity"/>
    <property type="evidence" value="ECO:0007669"/>
    <property type="project" value="TreeGrafter"/>
</dbReference>
<dbReference type="PANTHER" id="PTHR43384:SF4">
    <property type="entry name" value="CELLULOSE BIOSYNTHESIS PROTEIN BCSQ-RELATED"/>
    <property type="match status" value="1"/>
</dbReference>
<dbReference type="GO" id="GO:0009898">
    <property type="term" value="C:cytoplasmic side of plasma membrane"/>
    <property type="evidence" value="ECO:0007669"/>
    <property type="project" value="TreeGrafter"/>
</dbReference>
<organism evidence="4 5">
    <name type="scientific">Heliobacterium mobile</name>
    <name type="common">Heliobacillus mobilis</name>
    <dbReference type="NCBI Taxonomy" id="28064"/>
    <lineage>
        <taxon>Bacteria</taxon>
        <taxon>Bacillati</taxon>
        <taxon>Bacillota</taxon>
        <taxon>Clostridia</taxon>
        <taxon>Eubacteriales</taxon>
        <taxon>Heliobacteriaceae</taxon>
        <taxon>Heliobacterium</taxon>
    </lineage>
</organism>
<sequence length="295" mass="31988">MKDQAEKLRLMMQNMRQTMEREIMGHLPPTRVICVSSGKGGVGKTNITLSLGLSLRDYGMRVLLLDADMGMANIDVVLGKAPPYNLYHVIGGQKKLADVIYEGPKGLQIISGGSGIAELANLSKEALDEFITGFSMLDGTVDILLIDTGAGISRNVLSFVYAADELLVVTTPEPTAITDAYGLIKSVEAMQPGKAISVVINRVESSSEGDSVSQKLKMAIRQFLHREILVLGYIPEDLQVAKAVKAQRPFYLQNDRSSASQAVSQLAATLCNLPPKEEPVGGISRLFSRMKRFFG</sequence>
<dbReference type="OrthoDB" id="9816297at2"/>
<dbReference type="Pfam" id="PF01656">
    <property type="entry name" value="CbiA"/>
    <property type="match status" value="1"/>
</dbReference>
<evidence type="ECO:0000256" key="2">
    <source>
        <dbReference type="ARBA" id="ARBA00022840"/>
    </source>
</evidence>
<dbReference type="InterPro" id="IPR002586">
    <property type="entry name" value="CobQ/CobB/MinD/ParA_Nub-bd_dom"/>
</dbReference>
<dbReference type="Gene3D" id="3.40.50.300">
    <property type="entry name" value="P-loop containing nucleotide triphosphate hydrolases"/>
    <property type="match status" value="1"/>
</dbReference>
<accession>A0A6I3SDK8</accession>